<evidence type="ECO:0000256" key="3">
    <source>
        <dbReference type="ARBA" id="ARBA00022692"/>
    </source>
</evidence>
<dbReference type="SMART" id="SM00079">
    <property type="entry name" value="PBPe"/>
    <property type="match status" value="1"/>
</dbReference>
<protein>
    <recommendedName>
        <fullName evidence="15">Ionotropic glutamate receptor C-terminal domain-containing protein</fullName>
    </recommendedName>
</protein>
<evidence type="ECO:0000256" key="5">
    <source>
        <dbReference type="ARBA" id="ARBA00023018"/>
    </source>
</evidence>
<evidence type="ECO:0000256" key="6">
    <source>
        <dbReference type="ARBA" id="ARBA00023065"/>
    </source>
</evidence>
<feature type="domain" description="Ionotropic glutamate receptor C-terminal" evidence="15">
    <location>
        <begin position="413"/>
        <end position="758"/>
    </location>
</feature>
<reference evidence="16" key="1">
    <citation type="submission" date="2021-02" db="EMBL/GenBank/DDBJ databases">
        <authorList>
            <person name="Nowell W R."/>
        </authorList>
    </citation>
    <scope>NUCLEOTIDE SEQUENCE</scope>
</reference>
<dbReference type="PRINTS" id="PR00248">
    <property type="entry name" value="GPCRMGR"/>
</dbReference>
<evidence type="ECO:0000256" key="8">
    <source>
        <dbReference type="ARBA" id="ARBA00023170"/>
    </source>
</evidence>
<feature type="transmembrane region" description="Helical" evidence="14">
    <location>
        <begin position="785"/>
        <end position="803"/>
    </location>
</feature>
<dbReference type="Pfam" id="PF01094">
    <property type="entry name" value="ANF_receptor"/>
    <property type="match status" value="1"/>
</dbReference>
<dbReference type="InterPro" id="IPR028082">
    <property type="entry name" value="Peripla_BP_I"/>
</dbReference>
<dbReference type="SUPFAM" id="SSF53822">
    <property type="entry name" value="Periplasmic binding protein-like I"/>
    <property type="match status" value="1"/>
</dbReference>
<evidence type="ECO:0000256" key="11">
    <source>
        <dbReference type="ARBA" id="ARBA00023286"/>
    </source>
</evidence>
<comment type="subcellular location">
    <subcellularLocation>
        <location evidence="1">Membrane</location>
        <topology evidence="1">Multi-pass membrane protein</topology>
    </subcellularLocation>
    <subcellularLocation>
        <location evidence="13">Postsynaptic cell membrane</location>
    </subcellularLocation>
</comment>
<evidence type="ECO:0000256" key="4">
    <source>
        <dbReference type="ARBA" id="ARBA00022989"/>
    </source>
</evidence>
<evidence type="ECO:0000256" key="9">
    <source>
        <dbReference type="ARBA" id="ARBA00023180"/>
    </source>
</evidence>
<feature type="transmembrane region" description="Helical" evidence="14">
    <location>
        <begin position="598"/>
        <end position="619"/>
    </location>
</feature>
<dbReference type="OrthoDB" id="5984008at2759"/>
<dbReference type="Pfam" id="PF10613">
    <property type="entry name" value="Lig_chan-Glu_bd"/>
    <property type="match status" value="1"/>
</dbReference>
<dbReference type="Proteomes" id="UP000663882">
    <property type="component" value="Unassembled WGS sequence"/>
</dbReference>
<evidence type="ECO:0000256" key="12">
    <source>
        <dbReference type="ARBA" id="ARBA00023303"/>
    </source>
</evidence>
<dbReference type="SUPFAM" id="SSF53850">
    <property type="entry name" value="Periplasmic binding protein-like II"/>
    <property type="match status" value="1"/>
</dbReference>
<evidence type="ECO:0000256" key="10">
    <source>
        <dbReference type="ARBA" id="ARBA00023257"/>
    </source>
</evidence>
<evidence type="ECO:0000313" key="16">
    <source>
        <dbReference type="EMBL" id="CAF0804482.1"/>
    </source>
</evidence>
<dbReference type="InterPro" id="IPR001320">
    <property type="entry name" value="Iontro_rcpt_C"/>
</dbReference>
<dbReference type="InterPro" id="IPR015683">
    <property type="entry name" value="Ionotropic_Glu_rcpt"/>
</dbReference>
<dbReference type="InterPro" id="IPR001828">
    <property type="entry name" value="ANF_lig-bd_rcpt"/>
</dbReference>
<keyword evidence="11" id="KW-1071">Ligand-gated ion channel</keyword>
<dbReference type="Gene3D" id="3.40.190.10">
    <property type="entry name" value="Periplasmic binding protein-like II"/>
    <property type="match status" value="2"/>
</dbReference>
<evidence type="ECO:0000256" key="2">
    <source>
        <dbReference type="ARBA" id="ARBA00022448"/>
    </source>
</evidence>
<keyword evidence="8" id="KW-0675">Receptor</keyword>
<keyword evidence="5" id="KW-0770">Synapse</keyword>
<dbReference type="Pfam" id="PF00060">
    <property type="entry name" value="Lig_chan"/>
    <property type="match status" value="1"/>
</dbReference>
<keyword evidence="10" id="KW-0628">Postsynaptic cell membrane</keyword>
<dbReference type="InterPro" id="IPR019594">
    <property type="entry name" value="Glu/Gly-bd"/>
</dbReference>
<evidence type="ECO:0000256" key="1">
    <source>
        <dbReference type="ARBA" id="ARBA00004141"/>
    </source>
</evidence>
<keyword evidence="9" id="KW-0325">Glycoprotein</keyword>
<sequence>MLSIHSRAMFKAAIILSQTYNITIGEQFIGWQTVQTDANAISALRSTCLAISSSNIVGIVGPVSSREANFIADFAETVSIPVISYAATNPDLSDRNTYRVFYRTVPSDNVAAVAIAQLFTRFNWTSCIIVYQNDGYGIGGTKVLSKIFSKNSVTVARMIDFDITTLSFKVTLNISLINSPTRIVILWADSIYTSLILQYALDYNVLGPKFIWILSSNAPLNSFNQSFYQNLIGILTIEPTVGAIVNAPINTTLLNAAYNIWQQYEPESFPGATEVNYYALFAFDATWSLIQSLQQLCSITTNSSSSCISILNSSFCFDYRVLNANSFFDTIINTEFLGVSGPIQFSVNVTDRINGSYYLLQNVQPSSNGVAYVPVLKWSDSSNWTEYALTNLIVWPGNSSIPPTGRALLSSISVRIGIIESSPFTMINSTIDENGQITTKYVGYIPDLIDLLQEKMGFIPNLILTPSNQTYDQIIQAVARGVYDMVVGDVTITAKRREWVAFSSSIFDNSLRLILRKQRPVRVDLVSYLKPFSLKLWMLILVSLIYAAVLICLIERQNNESLQDRSIISSFAMSLWYSIGNLMGYGADMQPSTAAGRLLTVGLYLLSLILAATYVANLASNLTLTKSKNIISGIDDIKNGEIPYSRIGIRLGTASEDYYLQQISAFSRNFRSLKSPQDLYDSLLNDVIDASFLDSGVAEYITNNVYCNLTLVGAEFDKSEFGIVVPKDWAYEQDLDVKILELRESGELDRLEEKWFQKNGCPGSSNSPDSSDESALHMSIEAMSGLFVTYAVITILSLLLFAWTKRFLIKDIILKLMRRKALLVEPNVSETRHSSKTFKASQVSQRSSFNIVHF</sequence>
<evidence type="ECO:0000256" key="13">
    <source>
        <dbReference type="ARBA" id="ARBA00034100"/>
    </source>
</evidence>
<dbReference type="GO" id="GO:0004930">
    <property type="term" value="F:G protein-coupled receptor activity"/>
    <property type="evidence" value="ECO:0007669"/>
    <property type="project" value="InterPro"/>
</dbReference>
<dbReference type="GO" id="GO:0015276">
    <property type="term" value="F:ligand-gated monoatomic ion channel activity"/>
    <property type="evidence" value="ECO:0007669"/>
    <property type="project" value="InterPro"/>
</dbReference>
<evidence type="ECO:0000313" key="17">
    <source>
        <dbReference type="Proteomes" id="UP000663882"/>
    </source>
</evidence>
<dbReference type="Gene3D" id="3.40.50.2300">
    <property type="match status" value="2"/>
</dbReference>
<dbReference type="AlphaFoldDB" id="A0A813SYI2"/>
<organism evidence="16 17">
    <name type="scientific">Rotaria sordida</name>
    <dbReference type="NCBI Taxonomy" id="392033"/>
    <lineage>
        <taxon>Eukaryota</taxon>
        <taxon>Metazoa</taxon>
        <taxon>Spiralia</taxon>
        <taxon>Gnathifera</taxon>
        <taxon>Rotifera</taxon>
        <taxon>Eurotatoria</taxon>
        <taxon>Bdelloidea</taxon>
        <taxon>Philodinida</taxon>
        <taxon>Philodinidae</taxon>
        <taxon>Rotaria</taxon>
    </lineage>
</organism>
<keyword evidence="12" id="KW-0407">Ion channel</keyword>
<dbReference type="PANTHER" id="PTHR18966">
    <property type="entry name" value="IONOTROPIC GLUTAMATE RECEPTOR"/>
    <property type="match status" value="1"/>
</dbReference>
<accession>A0A813SYI2</accession>
<keyword evidence="4 14" id="KW-1133">Transmembrane helix</keyword>
<proteinExistence type="predicted"/>
<gene>
    <name evidence="16" type="ORF">RFH988_LOCUS4092</name>
</gene>
<keyword evidence="7 14" id="KW-0472">Membrane</keyword>
<keyword evidence="6" id="KW-0406">Ion transport</keyword>
<comment type="caution">
    <text evidence="16">The sequence shown here is derived from an EMBL/GenBank/DDBJ whole genome shotgun (WGS) entry which is preliminary data.</text>
</comment>
<dbReference type="SUPFAM" id="SSF81324">
    <property type="entry name" value="Voltage-gated potassium channels"/>
    <property type="match status" value="1"/>
</dbReference>
<dbReference type="GO" id="GO:0045211">
    <property type="term" value="C:postsynaptic membrane"/>
    <property type="evidence" value="ECO:0007669"/>
    <property type="project" value="UniProtKB-SubCell"/>
</dbReference>
<feature type="transmembrane region" description="Helical" evidence="14">
    <location>
        <begin position="566"/>
        <end position="586"/>
    </location>
</feature>
<evidence type="ECO:0000259" key="15">
    <source>
        <dbReference type="SMART" id="SM00079"/>
    </source>
</evidence>
<evidence type="ECO:0000256" key="14">
    <source>
        <dbReference type="SAM" id="Phobius"/>
    </source>
</evidence>
<name>A0A813SYI2_9BILA</name>
<evidence type="ECO:0000256" key="7">
    <source>
        <dbReference type="ARBA" id="ARBA00023136"/>
    </source>
</evidence>
<dbReference type="Gene3D" id="1.10.287.70">
    <property type="match status" value="1"/>
</dbReference>
<dbReference type="EMBL" id="CAJNOO010000103">
    <property type="protein sequence ID" value="CAF0804482.1"/>
    <property type="molecule type" value="Genomic_DNA"/>
</dbReference>
<keyword evidence="2" id="KW-0813">Transport</keyword>
<feature type="transmembrane region" description="Helical" evidence="14">
    <location>
        <begin position="536"/>
        <end position="554"/>
    </location>
</feature>
<keyword evidence="3 14" id="KW-0812">Transmembrane</keyword>
<dbReference type="InterPro" id="IPR000337">
    <property type="entry name" value="GPCR_3"/>
</dbReference>